<dbReference type="SUPFAM" id="SSF51445">
    <property type="entry name" value="(Trans)glycosidases"/>
    <property type="match status" value="1"/>
</dbReference>
<reference evidence="4" key="1">
    <citation type="journal article" date="2012" name="Science">
        <title>The Paleozoic origin of enzymatic lignin decomposition reconstructed from 31 fungal genomes.</title>
        <authorList>
            <person name="Floudas D."/>
            <person name="Binder M."/>
            <person name="Riley R."/>
            <person name="Barry K."/>
            <person name="Blanchette R.A."/>
            <person name="Henrissat B."/>
            <person name="Martinez A.T."/>
            <person name="Otillar R."/>
            <person name="Spatafora J.W."/>
            <person name="Yadav J.S."/>
            <person name="Aerts A."/>
            <person name="Benoit I."/>
            <person name="Boyd A."/>
            <person name="Carlson A."/>
            <person name="Copeland A."/>
            <person name="Coutinho P.M."/>
            <person name="de Vries R.P."/>
            <person name="Ferreira P."/>
            <person name="Findley K."/>
            <person name="Foster B."/>
            <person name="Gaskell J."/>
            <person name="Glotzer D."/>
            <person name="Gorecki P."/>
            <person name="Heitman J."/>
            <person name="Hesse C."/>
            <person name="Hori C."/>
            <person name="Igarashi K."/>
            <person name="Jurgens J.A."/>
            <person name="Kallen N."/>
            <person name="Kersten P."/>
            <person name="Kohler A."/>
            <person name="Kuees U."/>
            <person name="Kumar T.K.A."/>
            <person name="Kuo A."/>
            <person name="LaButti K."/>
            <person name="Larrondo L.F."/>
            <person name="Lindquist E."/>
            <person name="Ling A."/>
            <person name="Lombard V."/>
            <person name="Lucas S."/>
            <person name="Lundell T."/>
            <person name="Martin R."/>
            <person name="McLaughlin D.J."/>
            <person name="Morgenstern I."/>
            <person name="Morin E."/>
            <person name="Murat C."/>
            <person name="Nagy L.G."/>
            <person name="Nolan M."/>
            <person name="Ohm R.A."/>
            <person name="Patyshakuliyeva A."/>
            <person name="Rokas A."/>
            <person name="Ruiz-Duenas F.J."/>
            <person name="Sabat G."/>
            <person name="Salamov A."/>
            <person name="Samejima M."/>
            <person name="Schmutz J."/>
            <person name="Slot J.C."/>
            <person name="St John F."/>
            <person name="Stenlid J."/>
            <person name="Sun H."/>
            <person name="Sun S."/>
            <person name="Syed K."/>
            <person name="Tsang A."/>
            <person name="Wiebenga A."/>
            <person name="Young D."/>
            <person name="Pisabarro A."/>
            <person name="Eastwood D.C."/>
            <person name="Martin F."/>
            <person name="Cullen D."/>
            <person name="Grigoriev I.V."/>
            <person name="Hibbett D.S."/>
        </authorList>
    </citation>
    <scope>NUCLEOTIDE SEQUENCE [LARGE SCALE GENOMIC DNA]</scope>
    <source>
        <strain evidence="4">RWD-64-598 SS2</strain>
    </source>
</reference>
<evidence type="ECO:0000313" key="4">
    <source>
        <dbReference type="Proteomes" id="UP000053558"/>
    </source>
</evidence>
<dbReference type="OrthoDB" id="5959761at2759"/>
<organism evidence="3 4">
    <name type="scientific">Coniophora puteana (strain RWD-64-598)</name>
    <name type="common">Brown rot fungus</name>
    <dbReference type="NCBI Taxonomy" id="741705"/>
    <lineage>
        <taxon>Eukaryota</taxon>
        <taxon>Fungi</taxon>
        <taxon>Dikarya</taxon>
        <taxon>Basidiomycota</taxon>
        <taxon>Agaricomycotina</taxon>
        <taxon>Agaricomycetes</taxon>
        <taxon>Agaricomycetidae</taxon>
        <taxon>Boletales</taxon>
        <taxon>Coniophorineae</taxon>
        <taxon>Coniophoraceae</taxon>
        <taxon>Coniophora</taxon>
    </lineage>
</organism>
<dbReference type="InterPro" id="IPR053183">
    <property type="entry name" value="ASL1"/>
</dbReference>
<keyword evidence="4" id="KW-1185">Reference proteome</keyword>
<proteinExistence type="predicted"/>
<sequence>MFNLVTLSTVAIALVHSATANDKRGIAFPASNPAGDLAKAGGAQASWVYNWSPNAPSNNPGLTFIPMQWGSADIGSLAATVKTLGAKTILGFNEPDMSAQSNLSPTDAANLWKQYIQPLKSSGVALGAPAVSSSEGSQTWLTNFINACGSTCTFDFVPVHWYGDGAENFENYVTAFHKTFNYPIWVTEFGSTSTDATEVATFLTQTVNWLDQQSYVQKYSWFAFARPEAGSPLDTWLLDASGNVDSLGNSYLTDTS</sequence>
<dbReference type="GO" id="GO:0009277">
    <property type="term" value="C:fungal-type cell wall"/>
    <property type="evidence" value="ECO:0007669"/>
    <property type="project" value="TreeGrafter"/>
</dbReference>
<dbReference type="OMA" id="ERYAYHM"/>
<feature type="chain" id="PRO_5024323697" description="Asl1-like glycosyl hydrolase catalytic domain-containing protein" evidence="1">
    <location>
        <begin position="21"/>
        <end position="256"/>
    </location>
</feature>
<name>A0A5M3N2F8_CONPW</name>
<gene>
    <name evidence="3" type="ORF">CONPUDRAFT_142012</name>
</gene>
<dbReference type="KEGG" id="cput:CONPUDRAFT_142012"/>
<evidence type="ECO:0000256" key="1">
    <source>
        <dbReference type="SAM" id="SignalP"/>
    </source>
</evidence>
<feature type="signal peptide" evidence="1">
    <location>
        <begin position="1"/>
        <end position="20"/>
    </location>
</feature>
<dbReference type="AlphaFoldDB" id="A0A5M3N2F8"/>
<dbReference type="EMBL" id="JH711574">
    <property type="protein sequence ID" value="EIW85457.1"/>
    <property type="molecule type" value="Genomic_DNA"/>
</dbReference>
<feature type="domain" description="Asl1-like glycosyl hydrolase catalytic" evidence="2">
    <location>
        <begin position="26"/>
        <end position="251"/>
    </location>
</feature>
<dbReference type="PANTHER" id="PTHR34154:SF3">
    <property type="entry name" value="ALKALI-SENSITIVE LINKAGE PROTEIN 1"/>
    <property type="match status" value="1"/>
</dbReference>
<protein>
    <recommendedName>
        <fullName evidence="2">Asl1-like glycosyl hydrolase catalytic domain-containing protein</fullName>
    </recommendedName>
</protein>
<keyword evidence="1" id="KW-0732">Signal</keyword>
<dbReference type="Pfam" id="PF11790">
    <property type="entry name" value="Glyco_hydro_cc"/>
    <property type="match status" value="1"/>
</dbReference>
<comment type="caution">
    <text evidence="3">The sequence shown here is derived from an EMBL/GenBank/DDBJ whole genome shotgun (WGS) entry which is preliminary data.</text>
</comment>
<dbReference type="GO" id="GO:0071966">
    <property type="term" value="P:fungal-type cell wall polysaccharide metabolic process"/>
    <property type="evidence" value="ECO:0007669"/>
    <property type="project" value="TreeGrafter"/>
</dbReference>
<dbReference type="GeneID" id="19201689"/>
<dbReference type="Gene3D" id="3.20.20.80">
    <property type="entry name" value="Glycosidases"/>
    <property type="match status" value="1"/>
</dbReference>
<dbReference type="InterPro" id="IPR024655">
    <property type="entry name" value="Asl1_glyco_hydro_catalytic"/>
</dbReference>
<accession>A0A5M3N2F8</accession>
<dbReference type="PANTHER" id="PTHR34154">
    <property type="entry name" value="ALKALI-SENSITIVE LINKAGE PROTEIN 1"/>
    <property type="match status" value="1"/>
</dbReference>
<dbReference type="InterPro" id="IPR017853">
    <property type="entry name" value="GH"/>
</dbReference>
<evidence type="ECO:0000259" key="2">
    <source>
        <dbReference type="Pfam" id="PF11790"/>
    </source>
</evidence>
<evidence type="ECO:0000313" key="3">
    <source>
        <dbReference type="EMBL" id="EIW85457.1"/>
    </source>
</evidence>
<dbReference type="RefSeq" id="XP_007764939.1">
    <property type="nucleotide sequence ID" value="XM_007766749.1"/>
</dbReference>
<dbReference type="Proteomes" id="UP000053558">
    <property type="component" value="Unassembled WGS sequence"/>
</dbReference>